<dbReference type="FunFam" id="1.20.1250.20:FF:000085">
    <property type="entry name" value="MFS peptide transporter Ptr2"/>
    <property type="match status" value="1"/>
</dbReference>
<evidence type="ECO:0000256" key="1">
    <source>
        <dbReference type="ARBA" id="ARBA00004141"/>
    </source>
</evidence>
<feature type="transmembrane region" description="Helical" evidence="9">
    <location>
        <begin position="256"/>
        <end position="274"/>
    </location>
</feature>
<keyword evidence="11" id="KW-1185">Reference proteome</keyword>
<proteinExistence type="inferred from homology"/>
<dbReference type="Proteomes" id="UP000246991">
    <property type="component" value="Unassembled WGS sequence"/>
</dbReference>
<dbReference type="PROSITE" id="PS01022">
    <property type="entry name" value="PTR2_1"/>
    <property type="match status" value="1"/>
</dbReference>
<protein>
    <submittedName>
        <fullName evidence="10">PTR2-domain-containing protein</fullName>
    </submittedName>
</protein>
<dbReference type="SUPFAM" id="SSF103473">
    <property type="entry name" value="MFS general substrate transporter"/>
    <property type="match status" value="1"/>
</dbReference>
<comment type="caution">
    <text evidence="10">The sequence shown here is derived from an EMBL/GenBank/DDBJ whole genome shotgun (WGS) entry which is preliminary data.</text>
</comment>
<comment type="similarity">
    <text evidence="2 7">Belongs to the major facilitator superfamily. Proton-dependent oligopeptide transporter (POT/PTR) (TC 2.A.17) family.</text>
</comment>
<dbReference type="Pfam" id="PF00854">
    <property type="entry name" value="PTR2"/>
    <property type="match status" value="1"/>
</dbReference>
<feature type="region of interest" description="Disordered" evidence="8">
    <location>
        <begin position="556"/>
        <end position="582"/>
    </location>
</feature>
<feature type="transmembrane region" description="Helical" evidence="9">
    <location>
        <begin position="280"/>
        <end position="301"/>
    </location>
</feature>
<dbReference type="GO" id="GO:0005886">
    <property type="term" value="C:plasma membrane"/>
    <property type="evidence" value="ECO:0007669"/>
    <property type="project" value="UniProtKB-ARBA"/>
</dbReference>
<evidence type="ECO:0000256" key="8">
    <source>
        <dbReference type="SAM" id="MobiDB-lite"/>
    </source>
</evidence>
<feature type="transmembrane region" description="Helical" evidence="9">
    <location>
        <begin position="339"/>
        <end position="357"/>
    </location>
</feature>
<dbReference type="Gene3D" id="1.20.1250.20">
    <property type="entry name" value="MFS general substrate transporter like domains"/>
    <property type="match status" value="1"/>
</dbReference>
<keyword evidence="5 9" id="KW-1133">Transmembrane helix</keyword>
<evidence type="ECO:0000256" key="4">
    <source>
        <dbReference type="ARBA" id="ARBA00022692"/>
    </source>
</evidence>
<dbReference type="PANTHER" id="PTHR11654">
    <property type="entry name" value="OLIGOPEPTIDE TRANSPORTER-RELATED"/>
    <property type="match status" value="1"/>
</dbReference>
<feature type="transmembrane region" description="Helical" evidence="9">
    <location>
        <begin position="116"/>
        <end position="137"/>
    </location>
</feature>
<feature type="transmembrane region" description="Helical" evidence="9">
    <location>
        <begin position="169"/>
        <end position="189"/>
    </location>
</feature>
<dbReference type="InterPro" id="IPR036259">
    <property type="entry name" value="MFS_trans_sf"/>
</dbReference>
<dbReference type="InterPro" id="IPR000109">
    <property type="entry name" value="POT_fam"/>
</dbReference>
<evidence type="ECO:0000313" key="10">
    <source>
        <dbReference type="EMBL" id="PWW74086.1"/>
    </source>
</evidence>
<feature type="transmembrane region" description="Helical" evidence="9">
    <location>
        <begin position="377"/>
        <end position="398"/>
    </location>
</feature>
<comment type="subcellular location">
    <subcellularLocation>
        <location evidence="1 7">Membrane</location>
        <topology evidence="1 7">Multi-pass membrane protein</topology>
    </subcellularLocation>
</comment>
<dbReference type="OrthoDB" id="8904098at2759"/>
<organism evidence="10 11">
    <name type="scientific">Tuber magnatum</name>
    <name type="common">white Piedmont truffle</name>
    <dbReference type="NCBI Taxonomy" id="42249"/>
    <lineage>
        <taxon>Eukaryota</taxon>
        <taxon>Fungi</taxon>
        <taxon>Dikarya</taxon>
        <taxon>Ascomycota</taxon>
        <taxon>Pezizomycotina</taxon>
        <taxon>Pezizomycetes</taxon>
        <taxon>Pezizales</taxon>
        <taxon>Tuberaceae</taxon>
        <taxon>Tuber</taxon>
    </lineage>
</organism>
<evidence type="ECO:0000313" key="11">
    <source>
        <dbReference type="Proteomes" id="UP000246991"/>
    </source>
</evidence>
<gene>
    <name evidence="10" type="ORF">C7212DRAFT_353782</name>
</gene>
<evidence type="ECO:0000256" key="5">
    <source>
        <dbReference type="ARBA" id="ARBA00022989"/>
    </source>
</evidence>
<evidence type="ECO:0000256" key="3">
    <source>
        <dbReference type="ARBA" id="ARBA00022448"/>
    </source>
</evidence>
<accession>A0A317SKQ4</accession>
<keyword evidence="3 7" id="KW-0813">Transport</keyword>
<evidence type="ECO:0000256" key="2">
    <source>
        <dbReference type="ARBA" id="ARBA00005982"/>
    </source>
</evidence>
<dbReference type="PROSITE" id="PS01023">
    <property type="entry name" value="PTR2_2"/>
    <property type="match status" value="1"/>
</dbReference>
<keyword evidence="6 9" id="KW-0472">Membrane</keyword>
<sequence>MGEEAKAGQLHGETLAPGYSRDAAGRLLTKNAHVRESTGFDDDQPTEEELKILPRVSDNIPIGGYLVAFIELTERFAYYGLSVYPPSPQPDFNEKDDPLLPGALGLGQSAATALQYFWQFWCYITPVFGAIVADQYIGKYNTIMVFSGVYVLGLLVLVTTAIPKAIDGGYAFGGLIASILIIGLGTGGIKANVAPLIAEQYRSRGPFIRTLKSGARVIVDPNVTIQRLYMVYYWCINLGSLSGIATVYLELKVGFWSAYLLPFCVFFVGIFTLVVGRKYYVTAVPQGSVILCAFKVWLIALKNKGNMEVAKPSYQVANGRKYKTPWPEEFVDELRRGLVACRVFVFYPIYWVCYGQMISNFVSQAGTMETHGIPNDVILNVGAITIIIFIPIMERLIYPALRTIGINFKPITRITWGFFFASGAMAYAAGCQKMIYNAGPCYDNPRGCLDGAVPNRVHVAVQAPSYALIGISEIFASITGLEYAYTKAPTNMKSFIMSLFLLTNAVGSALGIAVSPTSVHPKLVWAFSGLSIATAVAGIAFWVLFRRYNDTEEEMNAAGRENQQEALRSVAGETGEGRGGAV</sequence>
<dbReference type="EMBL" id="PYWC01000068">
    <property type="protein sequence ID" value="PWW74086.1"/>
    <property type="molecule type" value="Genomic_DNA"/>
</dbReference>
<name>A0A317SKQ4_9PEZI</name>
<feature type="transmembrane region" description="Helical" evidence="9">
    <location>
        <begin position="523"/>
        <end position="545"/>
    </location>
</feature>
<reference evidence="10 11" key="1">
    <citation type="submission" date="2018-03" db="EMBL/GenBank/DDBJ databases">
        <title>Genomes of Pezizomycetes fungi and the evolution of truffles.</title>
        <authorList>
            <person name="Murat C."/>
            <person name="Payen T."/>
            <person name="Noel B."/>
            <person name="Kuo A."/>
            <person name="Martin F.M."/>
        </authorList>
    </citation>
    <scope>NUCLEOTIDE SEQUENCE [LARGE SCALE GENOMIC DNA]</scope>
    <source>
        <strain evidence="10">091103-1</strain>
    </source>
</reference>
<evidence type="ECO:0000256" key="6">
    <source>
        <dbReference type="ARBA" id="ARBA00023136"/>
    </source>
</evidence>
<evidence type="ECO:0000256" key="9">
    <source>
        <dbReference type="SAM" id="Phobius"/>
    </source>
</evidence>
<evidence type="ECO:0000256" key="7">
    <source>
        <dbReference type="RuleBase" id="RU003755"/>
    </source>
</evidence>
<dbReference type="InterPro" id="IPR018456">
    <property type="entry name" value="PTR2_symporter_CS"/>
</dbReference>
<dbReference type="GO" id="GO:0071916">
    <property type="term" value="F:dipeptide transmembrane transporter activity"/>
    <property type="evidence" value="ECO:0007669"/>
    <property type="project" value="UniProtKB-ARBA"/>
</dbReference>
<keyword evidence="4 7" id="KW-0812">Transmembrane</keyword>
<dbReference type="AlphaFoldDB" id="A0A317SKQ4"/>
<feature type="transmembrane region" description="Helical" evidence="9">
    <location>
        <begin position="495"/>
        <end position="517"/>
    </location>
</feature>
<feature type="transmembrane region" description="Helical" evidence="9">
    <location>
        <begin position="463"/>
        <end position="483"/>
    </location>
</feature>
<feature type="transmembrane region" description="Helical" evidence="9">
    <location>
        <begin position="143"/>
        <end position="162"/>
    </location>
</feature>
<feature type="transmembrane region" description="Helical" evidence="9">
    <location>
        <begin position="410"/>
        <end position="430"/>
    </location>
</feature>